<dbReference type="InterPro" id="IPR050498">
    <property type="entry name" value="Ycf3"/>
</dbReference>
<keyword evidence="6" id="KW-0067">ATP-binding</keyword>
<dbReference type="GO" id="GO:0016787">
    <property type="term" value="F:hydrolase activity"/>
    <property type="evidence" value="ECO:0007669"/>
    <property type="project" value="UniProtKB-KW"/>
</dbReference>
<dbReference type="SUPFAM" id="SSF52540">
    <property type="entry name" value="P-loop containing nucleoside triphosphate hydrolases"/>
    <property type="match status" value="1"/>
</dbReference>
<dbReference type="GO" id="GO:0004386">
    <property type="term" value="F:helicase activity"/>
    <property type="evidence" value="ECO:0007669"/>
    <property type="project" value="UniProtKB-KW"/>
</dbReference>
<evidence type="ECO:0000313" key="8">
    <source>
        <dbReference type="EMBL" id="GFZ87987.1"/>
    </source>
</evidence>
<dbReference type="InterPro" id="IPR014017">
    <property type="entry name" value="DNA_helicase_UvrD-like_C"/>
</dbReference>
<evidence type="ECO:0000256" key="3">
    <source>
        <dbReference type="ARBA" id="ARBA00022801"/>
    </source>
</evidence>
<reference evidence="8" key="1">
    <citation type="journal article" date="2014" name="Int. J. Syst. Evol. Microbiol.">
        <title>Complete genome sequence of Corynebacterium casei LMG S-19264T (=DSM 44701T), isolated from a smear-ripened cheese.</title>
        <authorList>
            <consortium name="US DOE Joint Genome Institute (JGI-PGF)"/>
            <person name="Walter F."/>
            <person name="Albersmeier A."/>
            <person name="Kalinowski J."/>
            <person name="Ruckert C."/>
        </authorList>
    </citation>
    <scope>NUCLEOTIDE SEQUENCE</scope>
    <source>
        <strain evidence="8">CGMCC 1.12360</strain>
    </source>
</reference>
<dbReference type="Pfam" id="PF13361">
    <property type="entry name" value="UvrD_C"/>
    <property type="match status" value="1"/>
</dbReference>
<comment type="caution">
    <text evidence="8">The sequence shown here is derived from an EMBL/GenBank/DDBJ whole genome shotgun (WGS) entry which is preliminary data.</text>
</comment>
<dbReference type="PANTHER" id="PTHR44858:SF1">
    <property type="entry name" value="UDP-N-ACETYLGLUCOSAMINE--PEPTIDE N-ACETYLGLUCOSAMINYLTRANSFERASE SPINDLY-RELATED"/>
    <property type="match status" value="1"/>
</dbReference>
<dbReference type="PANTHER" id="PTHR44858">
    <property type="entry name" value="TETRATRICOPEPTIDE REPEAT PROTEIN 6"/>
    <property type="match status" value="1"/>
</dbReference>
<accession>A0A8J2TTE5</accession>
<dbReference type="InterPro" id="IPR027417">
    <property type="entry name" value="P-loop_NTPase"/>
</dbReference>
<reference evidence="8" key="2">
    <citation type="submission" date="2020-09" db="EMBL/GenBank/DDBJ databases">
        <authorList>
            <person name="Sun Q."/>
            <person name="Zhou Y."/>
        </authorList>
    </citation>
    <scope>NUCLEOTIDE SEQUENCE</scope>
    <source>
        <strain evidence="8">CGMCC 1.12360</strain>
    </source>
</reference>
<dbReference type="Pfam" id="PF13181">
    <property type="entry name" value="TPR_8"/>
    <property type="match status" value="2"/>
</dbReference>
<keyword evidence="4" id="KW-0802">TPR repeat</keyword>
<keyword evidence="2" id="KW-0547">Nucleotide-binding</keyword>
<keyword evidence="3" id="KW-0378">Hydrolase</keyword>
<dbReference type="SMART" id="SM00028">
    <property type="entry name" value="TPR"/>
    <property type="match status" value="4"/>
</dbReference>
<dbReference type="InterPro" id="IPR011990">
    <property type="entry name" value="TPR-like_helical_dom_sf"/>
</dbReference>
<organism evidence="8 9">
    <name type="scientific">Compostibacillus humi</name>
    <dbReference type="NCBI Taxonomy" id="1245525"/>
    <lineage>
        <taxon>Bacteria</taxon>
        <taxon>Bacillati</taxon>
        <taxon>Bacillota</taxon>
        <taxon>Bacilli</taxon>
        <taxon>Bacillales</taxon>
        <taxon>Bacillaceae</taxon>
        <taxon>Compostibacillus</taxon>
    </lineage>
</organism>
<dbReference type="Gene3D" id="1.25.40.10">
    <property type="entry name" value="Tetratricopeptide repeat domain"/>
    <property type="match status" value="1"/>
</dbReference>
<dbReference type="Pfam" id="PF13174">
    <property type="entry name" value="TPR_6"/>
    <property type="match status" value="1"/>
</dbReference>
<dbReference type="SUPFAM" id="SSF48452">
    <property type="entry name" value="TPR-like"/>
    <property type="match status" value="1"/>
</dbReference>
<evidence type="ECO:0000313" key="9">
    <source>
        <dbReference type="Proteomes" id="UP000602050"/>
    </source>
</evidence>
<proteinExistence type="predicted"/>
<evidence type="ECO:0000256" key="5">
    <source>
        <dbReference type="ARBA" id="ARBA00022806"/>
    </source>
</evidence>
<dbReference type="EMBL" id="BMEV01000077">
    <property type="protein sequence ID" value="GFZ87987.1"/>
    <property type="molecule type" value="Genomic_DNA"/>
</dbReference>
<sequence length="581" mass="67631">MVSKLVKNRANIIFAGDVHQTINPTFFNFGRVKNLFYTYNTDMEDVILTKNYRNPKEVVEMMNTLAHLRQQFIGKTAYDYETKAIRSGEQPIVLNPSEQNLVQILETIKDKHYAAIIVPDEAEKEKLANIHPEALGRIFTVYEIKGLEYETIFCYNIVSKHAKAWQRIFSGEEKRNDQLRYYMNLFYVAISRAKDYLYILEPHRNQLPPALFAPCAKMDRFNQEASHISKQSTKEDWEKEAHRLEQTGNKEKSRLARDFAKEEQIQSLNRLFDGRIVVQPNSPQLNLSVDKENKSLKEGITLLRLQQYGKAIQVLNQFIEEYPENPEGYYYLGMVYTYAASGTDYSIRFFDEALRLKPDWYEVYLDKASSQRFINQRKEAIETLDAAIEINSKIGNAYFIKGMILQEMGKTAEAKQYFKKALNRKCYTFDSMNKAWNRNPSKQEEQAFKNNIKRNYLAQNSGSITSVQGDTWKEIEKLFKRLAEEAAVKQQREPKKRKKPAKVSNDPIDYSLFILDEEGRSIAGCTEGNVPLQSTYNAKTKKYTVQFDKELCKVCDKFAVCPVKHTNKKGELQLRKKDLLK</sequence>
<keyword evidence="9" id="KW-1185">Reference proteome</keyword>
<feature type="domain" description="UvrD-like helicase C-terminal" evidence="7">
    <location>
        <begin position="137"/>
        <end position="199"/>
    </location>
</feature>
<evidence type="ECO:0000256" key="6">
    <source>
        <dbReference type="ARBA" id="ARBA00022840"/>
    </source>
</evidence>
<evidence type="ECO:0000259" key="7">
    <source>
        <dbReference type="Pfam" id="PF13361"/>
    </source>
</evidence>
<dbReference type="GO" id="GO:0005524">
    <property type="term" value="F:ATP binding"/>
    <property type="evidence" value="ECO:0007669"/>
    <property type="project" value="UniProtKB-KW"/>
</dbReference>
<dbReference type="Gene3D" id="3.40.50.300">
    <property type="entry name" value="P-loop containing nucleotide triphosphate hydrolases"/>
    <property type="match status" value="1"/>
</dbReference>
<dbReference type="Proteomes" id="UP000602050">
    <property type="component" value="Unassembled WGS sequence"/>
</dbReference>
<gene>
    <name evidence="8" type="ORF">GCM10010978_29640</name>
</gene>
<name>A0A8J2TTE5_9BACI</name>
<dbReference type="InterPro" id="IPR019734">
    <property type="entry name" value="TPR_rpt"/>
</dbReference>
<evidence type="ECO:0000256" key="4">
    <source>
        <dbReference type="ARBA" id="ARBA00022803"/>
    </source>
</evidence>
<evidence type="ECO:0000256" key="2">
    <source>
        <dbReference type="ARBA" id="ARBA00022741"/>
    </source>
</evidence>
<keyword evidence="1" id="KW-0677">Repeat</keyword>
<dbReference type="AlphaFoldDB" id="A0A8J2TTE5"/>
<protein>
    <recommendedName>
        <fullName evidence="7">UvrD-like helicase C-terminal domain-containing protein</fullName>
    </recommendedName>
</protein>
<keyword evidence="5" id="KW-0347">Helicase</keyword>
<evidence type="ECO:0000256" key="1">
    <source>
        <dbReference type="ARBA" id="ARBA00022737"/>
    </source>
</evidence>